<dbReference type="RefSeq" id="WP_189060780.1">
    <property type="nucleotide sequence ID" value="NZ_BMMK01000029.1"/>
</dbReference>
<comment type="caution">
    <text evidence="1">The sequence shown here is derived from an EMBL/GenBank/DDBJ whole genome shotgun (WGS) entry which is preliminary data.</text>
</comment>
<evidence type="ECO:0000313" key="2">
    <source>
        <dbReference type="Proteomes" id="UP000637578"/>
    </source>
</evidence>
<gene>
    <name evidence="1" type="ORF">GCM10012275_49060</name>
</gene>
<reference evidence="1" key="1">
    <citation type="journal article" date="2014" name="Int. J. Syst. Evol. Microbiol.">
        <title>Complete genome sequence of Corynebacterium casei LMG S-19264T (=DSM 44701T), isolated from a smear-ripened cheese.</title>
        <authorList>
            <consortium name="US DOE Joint Genome Institute (JGI-PGF)"/>
            <person name="Walter F."/>
            <person name="Albersmeier A."/>
            <person name="Kalinowski J."/>
            <person name="Ruckert C."/>
        </authorList>
    </citation>
    <scope>NUCLEOTIDE SEQUENCE</scope>
    <source>
        <strain evidence="1">CGMCC 4.5737</strain>
    </source>
</reference>
<organism evidence="1 2">
    <name type="scientific">Longimycelium tulufanense</name>
    <dbReference type="NCBI Taxonomy" id="907463"/>
    <lineage>
        <taxon>Bacteria</taxon>
        <taxon>Bacillati</taxon>
        <taxon>Actinomycetota</taxon>
        <taxon>Actinomycetes</taxon>
        <taxon>Pseudonocardiales</taxon>
        <taxon>Pseudonocardiaceae</taxon>
        <taxon>Longimycelium</taxon>
    </lineage>
</organism>
<accession>A0A8J3CGK9</accession>
<evidence type="ECO:0000313" key="1">
    <source>
        <dbReference type="EMBL" id="GGM72634.1"/>
    </source>
</evidence>
<reference evidence="1" key="2">
    <citation type="submission" date="2020-09" db="EMBL/GenBank/DDBJ databases">
        <authorList>
            <person name="Sun Q."/>
            <person name="Zhou Y."/>
        </authorList>
    </citation>
    <scope>NUCLEOTIDE SEQUENCE</scope>
    <source>
        <strain evidence="1">CGMCC 4.5737</strain>
    </source>
</reference>
<keyword evidence="2" id="KW-1185">Reference proteome</keyword>
<dbReference type="AlphaFoldDB" id="A0A8J3CGK9"/>
<name>A0A8J3CGK9_9PSEU</name>
<dbReference type="Proteomes" id="UP000637578">
    <property type="component" value="Unassembled WGS sequence"/>
</dbReference>
<protein>
    <submittedName>
        <fullName evidence="1">Uncharacterized protein</fullName>
    </submittedName>
</protein>
<proteinExistence type="predicted"/>
<sequence length="145" mass="16209">MPDEVDLFGNPVESGSESQAAERAARKAINNIDVVLEVVKAATSDLGYVLGPRGRQVFRKDGSEEIRRVSWQEGNAVHQLLDQGWLTVGGQHSYRLLGGREFVWARSILVPKATRQRLHHWLSLRRPESWSQGAHRSQSGTEGRA</sequence>
<dbReference type="EMBL" id="BMMK01000029">
    <property type="protein sequence ID" value="GGM72634.1"/>
    <property type="molecule type" value="Genomic_DNA"/>
</dbReference>